<proteinExistence type="predicted"/>
<evidence type="ECO:0000313" key="5">
    <source>
        <dbReference type="Proteomes" id="UP000008068"/>
    </source>
</evidence>
<dbReference type="STRING" id="135651.G0MTT6"/>
<gene>
    <name evidence="4" type="ORF">CAEBREN_06611</name>
</gene>
<evidence type="ECO:0000256" key="2">
    <source>
        <dbReference type="SAM" id="SignalP"/>
    </source>
</evidence>
<dbReference type="EMBL" id="GL379811">
    <property type="protein sequence ID" value="EGT43527.1"/>
    <property type="molecule type" value="Genomic_DNA"/>
</dbReference>
<keyword evidence="1" id="KW-0472">Membrane</keyword>
<name>G0MTT6_CAEBE</name>
<feature type="domain" description="CX" evidence="3">
    <location>
        <begin position="48"/>
        <end position="105"/>
    </location>
</feature>
<dbReference type="Pfam" id="PF01705">
    <property type="entry name" value="CX"/>
    <property type="match status" value="1"/>
</dbReference>
<evidence type="ECO:0000256" key="1">
    <source>
        <dbReference type="SAM" id="Phobius"/>
    </source>
</evidence>
<keyword evidence="5" id="KW-1185">Reference proteome</keyword>
<dbReference type="eggNOG" id="KOG4297">
    <property type="taxonomic scope" value="Eukaryota"/>
</dbReference>
<reference evidence="5" key="1">
    <citation type="submission" date="2011-07" db="EMBL/GenBank/DDBJ databases">
        <authorList>
            <consortium name="Caenorhabditis brenneri Sequencing and Analysis Consortium"/>
            <person name="Wilson R.K."/>
        </authorList>
    </citation>
    <scope>NUCLEOTIDE SEQUENCE [LARGE SCALE GENOMIC DNA]</scope>
    <source>
        <strain evidence="5">PB2801</strain>
    </source>
</reference>
<dbReference type="PANTHER" id="PTHR47520:SF10">
    <property type="entry name" value="CX DOMAIN-CONTAINING PROTEIN"/>
    <property type="match status" value="1"/>
</dbReference>
<feature type="chain" id="PRO_5003404083" description="CX domain-containing protein" evidence="2">
    <location>
        <begin position="17"/>
        <end position="177"/>
    </location>
</feature>
<dbReference type="OrthoDB" id="5811253at2759"/>
<evidence type="ECO:0000259" key="3">
    <source>
        <dbReference type="Pfam" id="PF01705"/>
    </source>
</evidence>
<keyword evidence="1" id="KW-1133">Transmembrane helix</keyword>
<feature type="transmembrane region" description="Helical" evidence="1">
    <location>
        <begin position="111"/>
        <end position="134"/>
    </location>
</feature>
<dbReference type="OMA" id="DWPFGEH"/>
<evidence type="ECO:0000313" key="4">
    <source>
        <dbReference type="EMBL" id="EGT43527.1"/>
    </source>
</evidence>
<dbReference type="FunCoup" id="G0MTT6">
    <property type="interactions" value="1049"/>
</dbReference>
<dbReference type="Proteomes" id="UP000008068">
    <property type="component" value="Unassembled WGS sequence"/>
</dbReference>
<dbReference type="HOGENOM" id="CLU_124058_0_0_1"/>
<organism evidence="5">
    <name type="scientific">Caenorhabditis brenneri</name>
    <name type="common">Nematode worm</name>
    <dbReference type="NCBI Taxonomy" id="135651"/>
    <lineage>
        <taxon>Eukaryota</taxon>
        <taxon>Metazoa</taxon>
        <taxon>Ecdysozoa</taxon>
        <taxon>Nematoda</taxon>
        <taxon>Chromadorea</taxon>
        <taxon>Rhabditida</taxon>
        <taxon>Rhabditina</taxon>
        <taxon>Rhabditomorpha</taxon>
        <taxon>Rhabditoidea</taxon>
        <taxon>Rhabditidae</taxon>
        <taxon>Peloderinae</taxon>
        <taxon>Caenorhabditis</taxon>
    </lineage>
</organism>
<keyword evidence="2" id="KW-0732">Signal</keyword>
<protein>
    <recommendedName>
        <fullName evidence="3">CX domain-containing protein</fullName>
    </recommendedName>
</protein>
<dbReference type="AlphaFoldDB" id="G0MTT6"/>
<keyword evidence="1" id="KW-0812">Transmembrane</keyword>
<dbReference type="InterPro" id="IPR002619">
    <property type="entry name" value="CX"/>
</dbReference>
<dbReference type="InParanoid" id="G0MTT6"/>
<accession>G0MTT6</accession>
<sequence>MRLIFILLICSCVGLALNSTVKPMKRSKTNVTVVHDPSVSFRRYGMTYYWPGHFRQTRSNPKKCTLPQNHTDWPFGEHMLPNGTLLSGVEYGCQSDEICRKHRCERSIATGLVWCAFLLISSIISIGIVIRYIVSKRSEEVPPPVQEMEMRSVFIPVVIVDQESNGPTEDPPIHLNN</sequence>
<feature type="signal peptide" evidence="2">
    <location>
        <begin position="1"/>
        <end position="16"/>
    </location>
</feature>
<dbReference type="PANTHER" id="PTHR47520">
    <property type="entry name" value="CX DOMAIN-CONTAINING PROTEIN-RELATED"/>
    <property type="match status" value="1"/>
</dbReference>